<evidence type="ECO:0000313" key="4">
    <source>
        <dbReference type="Proteomes" id="UP000536604"/>
    </source>
</evidence>
<feature type="region of interest" description="Disordered" evidence="1">
    <location>
        <begin position="196"/>
        <end position="221"/>
    </location>
</feature>
<gene>
    <name evidence="3" type="ORF">FHS13_000031</name>
</gene>
<accession>A0A841IHI9</accession>
<keyword evidence="2" id="KW-0472">Membrane</keyword>
<evidence type="ECO:0000313" key="3">
    <source>
        <dbReference type="EMBL" id="MBB6118103.1"/>
    </source>
</evidence>
<protein>
    <submittedName>
        <fullName evidence="3">Uncharacterized protein</fullName>
    </submittedName>
</protein>
<organism evidence="3 4">
    <name type="scientific">Nocardiopsis algeriensis</name>
    <dbReference type="NCBI Taxonomy" id="1478215"/>
    <lineage>
        <taxon>Bacteria</taxon>
        <taxon>Bacillati</taxon>
        <taxon>Actinomycetota</taxon>
        <taxon>Actinomycetes</taxon>
        <taxon>Streptosporangiales</taxon>
        <taxon>Nocardiopsidaceae</taxon>
        <taxon>Nocardiopsis</taxon>
    </lineage>
</organism>
<keyword evidence="2" id="KW-1133">Transmembrane helix</keyword>
<dbReference type="AlphaFoldDB" id="A0A841IHI9"/>
<evidence type="ECO:0000256" key="2">
    <source>
        <dbReference type="SAM" id="Phobius"/>
    </source>
</evidence>
<reference evidence="3 4" key="1">
    <citation type="submission" date="2020-08" db="EMBL/GenBank/DDBJ databases">
        <title>Genomic Encyclopedia of Type Strains, Phase III (KMG-III): the genomes of soil and plant-associated and newly described type strains.</title>
        <authorList>
            <person name="Whitman W."/>
        </authorList>
    </citation>
    <scope>NUCLEOTIDE SEQUENCE [LARGE SCALE GENOMIC DNA]</scope>
    <source>
        <strain evidence="3 4">CECT 8712</strain>
    </source>
</reference>
<keyword evidence="2" id="KW-0812">Transmembrane</keyword>
<dbReference type="Proteomes" id="UP000536604">
    <property type="component" value="Unassembled WGS sequence"/>
</dbReference>
<proteinExistence type="predicted"/>
<sequence>MPENRPPASPRDAGRSAVPETAGPATWWITLASVVVTAAAIVLVQVRAAPAEVSAHGEVGALAQHAQAAHEELAPVLEDMEEFLPPDGSHPPLDMTEPSRVHGWRTAVQDAGGHLGRAPEGGAGYAVAREGLAGAVDLLALCVETYAGAAALEDPDARMDTLHLAMDLRDQAVRSWSLGATQLDLLDTGAGRPGLHLPGGAAVGTAGGEEPDSTGGGHSGH</sequence>
<feature type="transmembrane region" description="Helical" evidence="2">
    <location>
        <begin position="25"/>
        <end position="44"/>
    </location>
</feature>
<dbReference type="EMBL" id="JACHJO010000001">
    <property type="protein sequence ID" value="MBB6118103.1"/>
    <property type="molecule type" value="Genomic_DNA"/>
</dbReference>
<feature type="region of interest" description="Disordered" evidence="1">
    <location>
        <begin position="1"/>
        <end position="20"/>
    </location>
</feature>
<name>A0A841IHI9_9ACTN</name>
<evidence type="ECO:0000256" key="1">
    <source>
        <dbReference type="SAM" id="MobiDB-lite"/>
    </source>
</evidence>
<comment type="caution">
    <text evidence="3">The sequence shown here is derived from an EMBL/GenBank/DDBJ whole genome shotgun (WGS) entry which is preliminary data.</text>
</comment>
<dbReference type="RefSeq" id="WP_184285550.1">
    <property type="nucleotide sequence ID" value="NZ_JACHJO010000001.1"/>
</dbReference>
<keyword evidence="4" id="KW-1185">Reference proteome</keyword>